<protein>
    <submittedName>
        <fullName evidence="4">TonB-dependent receptor</fullName>
    </submittedName>
</protein>
<comment type="caution">
    <text evidence="4">The sequence shown here is derived from an EMBL/GenBank/DDBJ whole genome shotgun (WGS) entry which is preliminary data.</text>
</comment>
<keyword evidence="1" id="KW-0812">Transmembrane</keyword>
<feature type="chain" id="PRO_5024385082" evidence="2">
    <location>
        <begin position="21"/>
        <end position="1020"/>
    </location>
</feature>
<sequence length="1020" mass="114472">MKKYIIILLWIWGCCAQVFGQNDRIPVTVKGRVVDEKNEALPGVSVTVKDMPGLGVPTDINGKYTIKTDKYRVLVFSFIGFVTREILIKDELEINVVLKEAESNALEEIVVTATGPQKKATVTGAVSMIDPKTLKTPGSSITNALAGNVAGVLTMQRSGQPGNNAAEFWVRGISTFGAGTAALVLVDGFERSLNEINIEDIESFSVLKDASATAIYGSRGANGVVLVSTKRGKAGKVAISGKAEGSYNTRTFTPEFVGGYTYAQLMNEARSTRNQTSFYSEDDLGLIRDGLDPDLFPNIDWMKMFLKDGAYTKRGSLNFDGGGATARYFVSGSYIDEGGMYAVDKTIKDYNTNANYKRWNYRSNVDMNLTKTTLVKVGIAGSLGKQNLPGGTYDEIWASLMGQNPIAIPIRYTNGYVASRGGAERNNPWTLITQQGYIENWENKIQTNVTLEQDLNFVTKGLRFVGRYGYDTNNWNHIRRMKWPEGWEAERLRDSDGNLIFQRRITEQLLTQFSNANGERMEFLQGELHYAKTLGNHNMGGTLQYTQEKKVNTSDYGTDLIQGIERRNQRLAGRLTYGYKSRYFFDFNFGYNGSENFATGHQFDLFPAISGAWNIGEEPFIKKNLSWMNMFKLRYSYGKVGNDYMPIRFPYLASFKNATGYNWGDIESNFSFSGLTYDNIASNSVTWEVATKHNLGLDFSLFRDKISGALDYFHEQRDGIYMSRDFIPASVGLQGARPRANVGSAVSKGFDGQLKISQKIGEINFTLRSTMTYGKNEVLEYDEQFSNYPYNTQAGFRVNQNRGLIALGLFKDYEDIRNSPTQTFGPVMPGDIKYKDINGDGKIDDINDIVPVGATPYPNLVYGFALVSQWKNFDFNVFFQGVGKSSFFINGYTVYPFSRGDWGNILTDVVEANRWVLGENEDVNASYPRLSYGGNGNNYRPSSYWLRESSYLRLKTVEAGYNLPKRLINRFHVNSMRLFFMGTNVLTFSKFKLWDPEMNSSNGQQYPLAKTFTFGVSATL</sequence>
<reference evidence="4 5" key="1">
    <citation type="submission" date="2019-09" db="EMBL/GenBank/DDBJ databases">
        <title>Pararcticibacter amylolyticus gen. nov., sp. nov., isolated from a rottenly hemp rope, and reclassification of Pedobacter tournemirensis as Pararcticibacter tournemirensis comb. nov.</title>
        <authorList>
            <person name="Cai Y."/>
        </authorList>
    </citation>
    <scope>NUCLEOTIDE SEQUENCE [LARGE SCALE GENOMIC DNA]</scope>
    <source>
        <strain evidence="4 5">TF5-37.2-LB10</strain>
    </source>
</reference>
<dbReference type="OrthoDB" id="9768177at2"/>
<dbReference type="EMBL" id="VWNE01000043">
    <property type="protein sequence ID" value="KAA8476399.1"/>
    <property type="molecule type" value="Genomic_DNA"/>
</dbReference>
<proteinExistence type="inferred from homology"/>
<accession>A0A5M9GRE8</accession>
<organism evidence="4 5">
    <name type="scientific">Arcticibacter tournemirensis</name>
    <dbReference type="NCBI Taxonomy" id="699437"/>
    <lineage>
        <taxon>Bacteria</taxon>
        <taxon>Pseudomonadati</taxon>
        <taxon>Bacteroidota</taxon>
        <taxon>Sphingobacteriia</taxon>
        <taxon>Sphingobacteriales</taxon>
        <taxon>Sphingobacteriaceae</taxon>
        <taxon>Arcticibacter</taxon>
    </lineage>
</organism>
<dbReference type="InterPro" id="IPR008969">
    <property type="entry name" value="CarboxyPept-like_regulatory"/>
</dbReference>
<keyword evidence="2" id="KW-0732">Signal</keyword>
<feature type="signal peptide" evidence="2">
    <location>
        <begin position="1"/>
        <end position="20"/>
    </location>
</feature>
<keyword evidence="1" id="KW-1134">Transmembrane beta strand</keyword>
<dbReference type="SUPFAM" id="SSF56935">
    <property type="entry name" value="Porins"/>
    <property type="match status" value="1"/>
</dbReference>
<gene>
    <name evidence="4" type="ORF">F1649_19995</name>
</gene>
<dbReference type="InterPro" id="IPR012910">
    <property type="entry name" value="Plug_dom"/>
</dbReference>
<dbReference type="Pfam" id="PF07715">
    <property type="entry name" value="Plug"/>
    <property type="match status" value="1"/>
</dbReference>
<dbReference type="AlphaFoldDB" id="A0A5M9GRE8"/>
<dbReference type="SUPFAM" id="SSF49464">
    <property type="entry name" value="Carboxypeptidase regulatory domain-like"/>
    <property type="match status" value="1"/>
</dbReference>
<dbReference type="RefSeq" id="WP_141815458.1">
    <property type="nucleotide sequence ID" value="NZ_VFPL01000001.1"/>
</dbReference>
<keyword evidence="1" id="KW-0998">Cell outer membrane</keyword>
<evidence type="ECO:0000256" key="2">
    <source>
        <dbReference type="SAM" id="SignalP"/>
    </source>
</evidence>
<dbReference type="InterPro" id="IPR023997">
    <property type="entry name" value="TonB-dep_OMP_SusC/RagA_CS"/>
</dbReference>
<keyword evidence="1" id="KW-0472">Membrane</keyword>
<dbReference type="InterPro" id="IPR039426">
    <property type="entry name" value="TonB-dep_rcpt-like"/>
</dbReference>
<dbReference type="InterPro" id="IPR023996">
    <property type="entry name" value="TonB-dep_OMP_SusC/RagA"/>
</dbReference>
<comment type="subcellular location">
    <subcellularLocation>
        <location evidence="1">Cell outer membrane</location>
        <topology evidence="1">Multi-pass membrane protein</topology>
    </subcellularLocation>
</comment>
<dbReference type="GO" id="GO:0009279">
    <property type="term" value="C:cell outer membrane"/>
    <property type="evidence" value="ECO:0007669"/>
    <property type="project" value="UniProtKB-SubCell"/>
</dbReference>
<evidence type="ECO:0000256" key="1">
    <source>
        <dbReference type="PROSITE-ProRule" id="PRU01360"/>
    </source>
</evidence>
<keyword evidence="4" id="KW-0675">Receptor</keyword>
<dbReference type="PROSITE" id="PS52016">
    <property type="entry name" value="TONB_DEPENDENT_REC_3"/>
    <property type="match status" value="1"/>
</dbReference>
<keyword evidence="1" id="KW-0813">Transport</keyword>
<dbReference type="InterPro" id="IPR037066">
    <property type="entry name" value="Plug_dom_sf"/>
</dbReference>
<dbReference type="FunFam" id="2.170.130.10:FF:000003">
    <property type="entry name" value="SusC/RagA family TonB-linked outer membrane protein"/>
    <property type="match status" value="1"/>
</dbReference>
<comment type="similarity">
    <text evidence="1">Belongs to the TonB-dependent receptor family.</text>
</comment>
<feature type="domain" description="TonB-dependent receptor plug" evidence="3">
    <location>
        <begin position="119"/>
        <end position="224"/>
    </location>
</feature>
<evidence type="ECO:0000259" key="3">
    <source>
        <dbReference type="Pfam" id="PF07715"/>
    </source>
</evidence>
<dbReference type="NCBIfam" id="TIGR04056">
    <property type="entry name" value="OMP_RagA_SusC"/>
    <property type="match status" value="1"/>
</dbReference>
<dbReference type="Proteomes" id="UP000322918">
    <property type="component" value="Unassembled WGS sequence"/>
</dbReference>
<evidence type="ECO:0000313" key="4">
    <source>
        <dbReference type="EMBL" id="KAA8476399.1"/>
    </source>
</evidence>
<dbReference type="NCBIfam" id="TIGR04057">
    <property type="entry name" value="SusC_RagA_signa"/>
    <property type="match status" value="1"/>
</dbReference>
<evidence type="ECO:0000313" key="5">
    <source>
        <dbReference type="Proteomes" id="UP000322918"/>
    </source>
</evidence>
<keyword evidence="5" id="KW-1185">Reference proteome</keyword>
<name>A0A5M9GRE8_9SPHI</name>
<dbReference type="Gene3D" id="2.170.130.10">
    <property type="entry name" value="TonB-dependent receptor, plug domain"/>
    <property type="match status" value="1"/>
</dbReference>
<dbReference type="Pfam" id="PF13715">
    <property type="entry name" value="CarbopepD_reg_2"/>
    <property type="match status" value="1"/>
</dbReference>